<evidence type="ECO:0000256" key="8">
    <source>
        <dbReference type="ARBA" id="ARBA00023242"/>
    </source>
</evidence>
<evidence type="ECO:0000256" key="3">
    <source>
        <dbReference type="ARBA" id="ARBA00004556"/>
    </source>
</evidence>
<keyword evidence="7" id="KW-0472">Membrane</keyword>
<dbReference type="GO" id="GO:0032182">
    <property type="term" value="F:ubiquitin-like protein binding"/>
    <property type="evidence" value="ECO:0007669"/>
    <property type="project" value="TreeGrafter"/>
</dbReference>
<dbReference type="GO" id="GO:0097602">
    <property type="term" value="F:cullin family protein binding"/>
    <property type="evidence" value="ECO:0007669"/>
    <property type="project" value="TreeGrafter"/>
</dbReference>
<name>A0AAE1TVY6_9EUCA</name>
<gene>
    <name evidence="14" type="ORF">Pmani_030413</name>
</gene>
<keyword evidence="4" id="KW-1003">Cell membrane</keyword>
<feature type="compositionally biased region" description="Low complexity" evidence="11">
    <location>
        <begin position="374"/>
        <end position="385"/>
    </location>
</feature>
<proteinExistence type="predicted"/>
<feature type="signal peptide" evidence="12">
    <location>
        <begin position="1"/>
        <end position="20"/>
    </location>
</feature>
<evidence type="ECO:0000256" key="4">
    <source>
        <dbReference type="ARBA" id="ARBA00022475"/>
    </source>
</evidence>
<dbReference type="GO" id="GO:0000151">
    <property type="term" value="C:ubiquitin ligase complex"/>
    <property type="evidence" value="ECO:0007669"/>
    <property type="project" value="TreeGrafter"/>
</dbReference>
<accession>A0AAE1TVY6</accession>
<reference evidence="14" key="1">
    <citation type="submission" date="2023-11" db="EMBL/GenBank/DDBJ databases">
        <title>Genome assemblies of two species of porcelain crab, Petrolisthes cinctipes and Petrolisthes manimaculis (Anomura: Porcellanidae).</title>
        <authorList>
            <person name="Angst P."/>
        </authorList>
    </citation>
    <scope>NUCLEOTIDE SEQUENCE</scope>
    <source>
        <strain evidence="14">PB745_02</strain>
        <tissue evidence="14">Gill</tissue>
    </source>
</reference>
<dbReference type="EMBL" id="JAWZYT010003702">
    <property type="protein sequence ID" value="KAK4297140.1"/>
    <property type="molecule type" value="Genomic_DNA"/>
</dbReference>
<evidence type="ECO:0000256" key="6">
    <source>
        <dbReference type="ARBA" id="ARBA00022707"/>
    </source>
</evidence>
<dbReference type="GO" id="GO:0045116">
    <property type="term" value="P:protein neddylation"/>
    <property type="evidence" value="ECO:0007669"/>
    <property type="project" value="TreeGrafter"/>
</dbReference>
<keyword evidence="12" id="KW-0732">Signal</keyword>
<comment type="caution">
    <text evidence="14">The sequence shown here is derived from an EMBL/GenBank/DDBJ whole genome shotgun (WGS) entry which is preliminary data.</text>
</comment>
<evidence type="ECO:0000313" key="15">
    <source>
        <dbReference type="Proteomes" id="UP001292094"/>
    </source>
</evidence>
<evidence type="ECO:0000256" key="2">
    <source>
        <dbReference type="ARBA" id="ARBA00004236"/>
    </source>
</evidence>
<feature type="chain" id="PRO_5042041350" description="Defective in cullin neddylation protein" evidence="12">
    <location>
        <begin position="21"/>
        <end position="674"/>
    </location>
</feature>
<keyword evidence="8" id="KW-0539">Nucleus</keyword>
<evidence type="ECO:0000256" key="10">
    <source>
        <dbReference type="RuleBase" id="RU410713"/>
    </source>
</evidence>
<dbReference type="GO" id="GO:0031624">
    <property type="term" value="F:ubiquitin conjugating enzyme binding"/>
    <property type="evidence" value="ECO:0007669"/>
    <property type="project" value="TreeGrafter"/>
</dbReference>
<dbReference type="GO" id="GO:2000436">
    <property type="term" value="P:positive regulation of protein neddylation"/>
    <property type="evidence" value="ECO:0007669"/>
    <property type="project" value="UniProtKB-ARBA"/>
</dbReference>
<dbReference type="PANTHER" id="PTHR12281">
    <property type="entry name" value="RP42 RELATED"/>
    <property type="match status" value="1"/>
</dbReference>
<evidence type="ECO:0000259" key="13">
    <source>
        <dbReference type="PROSITE" id="PS51229"/>
    </source>
</evidence>
<evidence type="ECO:0000256" key="7">
    <source>
        <dbReference type="ARBA" id="ARBA00023136"/>
    </source>
</evidence>
<feature type="domain" description="DCUN1" evidence="13">
    <location>
        <begin position="467"/>
        <end position="658"/>
    </location>
</feature>
<organism evidence="14 15">
    <name type="scientific">Petrolisthes manimaculis</name>
    <dbReference type="NCBI Taxonomy" id="1843537"/>
    <lineage>
        <taxon>Eukaryota</taxon>
        <taxon>Metazoa</taxon>
        <taxon>Ecdysozoa</taxon>
        <taxon>Arthropoda</taxon>
        <taxon>Crustacea</taxon>
        <taxon>Multicrustacea</taxon>
        <taxon>Malacostraca</taxon>
        <taxon>Eumalacostraca</taxon>
        <taxon>Eucarida</taxon>
        <taxon>Decapoda</taxon>
        <taxon>Pleocyemata</taxon>
        <taxon>Anomura</taxon>
        <taxon>Galatheoidea</taxon>
        <taxon>Porcellanidae</taxon>
        <taxon>Petrolisthes</taxon>
    </lineage>
</organism>
<keyword evidence="15" id="KW-1185">Reference proteome</keyword>
<dbReference type="InterPro" id="IPR014764">
    <property type="entry name" value="DCN-prot"/>
</dbReference>
<dbReference type="AlphaFoldDB" id="A0AAE1TVY6"/>
<feature type="compositionally biased region" description="Low complexity" evidence="11">
    <location>
        <begin position="427"/>
        <end position="436"/>
    </location>
</feature>
<feature type="compositionally biased region" description="Basic and acidic residues" evidence="11">
    <location>
        <begin position="394"/>
        <end position="405"/>
    </location>
</feature>
<evidence type="ECO:0000256" key="12">
    <source>
        <dbReference type="SAM" id="SignalP"/>
    </source>
</evidence>
<sequence>MATVASLCIVLILLTIFGSGLDTVCLNYYGCFKDQYLDWIYITKTLQSRQEERSAVTCASACLHSYPDTELVLVKLVGVNELLNCGCGSQLALGNGSGLAQDHYDCYVCPDVDNQKCGSDKTFSVYLVHHNDTVGHCERLELELNTITTTITAPTKTFSSSSRNSNATTKASSSNITSIHNDSSSLSPVNVTTPATIIHLDSPSSPTLVFLGCYDEERVNESVVLTLYLEGDGVDVVDCYQNCSRLHPATTDLILVKLLKTGRVYCGCSGSGAVGPEALGADCDLYCHDDLDQQCGGWNAVSAYAGSPRHTIAFGLLCTSLLLLGGQDEAGYEVVRTIRTLPRWCLPLEVGQVWWAVGPMGKCLSCLKVPPQQQQQHQQQQQQHHSSLHHHLPPRHDHERAREVSESGSSVSGVEGRSPVPPPDTQSNGSGKNSIIISGSDKRLFCPRIPPLAKTGNEVRRLPSKEYSEAKIAKLFDHYKDQHCELILSEGIESLCMDLDVKPEEFKVLVLAWKFGAETMCRFSRSEFFSGCKALKVDSVKGIQSKFPDMLLEVQDPEKFKDLYRFTFKFGLDAEAGQRILPSDMAVLLWKLVFSQREPSILKRWLTFLERHPNIRGIPRDTWNMFLNFTEVVGDDLGSYDDTEAWPSLFDDFVEHENDQLNQNISKDHKEESE</sequence>
<dbReference type="FunFam" id="1.10.238.200:FF:000003">
    <property type="entry name" value="DCN1-like protein 3"/>
    <property type="match status" value="1"/>
</dbReference>
<dbReference type="FunFam" id="1.10.238.10:FF:000126">
    <property type="entry name" value="DCN1-like protein"/>
    <property type="match status" value="1"/>
</dbReference>
<evidence type="ECO:0000256" key="1">
    <source>
        <dbReference type="ARBA" id="ARBA00004123"/>
    </source>
</evidence>
<dbReference type="Gene3D" id="1.10.238.200">
    <property type="entry name" value="Cullin, PONY binding domain"/>
    <property type="match status" value="1"/>
</dbReference>
<keyword evidence="5" id="KW-0963">Cytoplasm</keyword>
<dbReference type="GO" id="GO:0048471">
    <property type="term" value="C:perinuclear region of cytoplasm"/>
    <property type="evidence" value="ECO:0007669"/>
    <property type="project" value="UniProtKB-SubCell"/>
</dbReference>
<dbReference type="InterPro" id="IPR042460">
    <property type="entry name" value="DCN1-like_PONY"/>
</dbReference>
<feature type="region of interest" description="Disordered" evidence="11">
    <location>
        <begin position="156"/>
        <end position="175"/>
    </location>
</feature>
<dbReference type="PANTHER" id="PTHR12281:SF31">
    <property type="entry name" value="DCN1-LIKE PROTEIN 3"/>
    <property type="match status" value="1"/>
</dbReference>
<protein>
    <recommendedName>
        <fullName evidence="10">Defective in cullin neddylation protein</fullName>
    </recommendedName>
</protein>
<dbReference type="Proteomes" id="UP001292094">
    <property type="component" value="Unassembled WGS sequence"/>
</dbReference>
<dbReference type="GO" id="GO:0005886">
    <property type="term" value="C:plasma membrane"/>
    <property type="evidence" value="ECO:0007669"/>
    <property type="project" value="UniProtKB-SubCell"/>
</dbReference>
<evidence type="ECO:0000256" key="5">
    <source>
        <dbReference type="ARBA" id="ARBA00022490"/>
    </source>
</evidence>
<feature type="compositionally biased region" description="Low complexity" evidence="11">
    <location>
        <begin position="406"/>
        <end position="418"/>
    </location>
</feature>
<keyword evidence="6" id="KW-0519">Myristate</keyword>
<dbReference type="PROSITE" id="PS51229">
    <property type="entry name" value="DCUN1"/>
    <property type="match status" value="1"/>
</dbReference>
<evidence type="ECO:0000313" key="14">
    <source>
        <dbReference type="EMBL" id="KAK4297140.1"/>
    </source>
</evidence>
<evidence type="ECO:0000256" key="9">
    <source>
        <dbReference type="ARBA" id="ARBA00023288"/>
    </source>
</evidence>
<evidence type="ECO:0000256" key="11">
    <source>
        <dbReference type="SAM" id="MobiDB-lite"/>
    </source>
</evidence>
<dbReference type="Pfam" id="PF03556">
    <property type="entry name" value="Cullin_binding"/>
    <property type="match status" value="1"/>
</dbReference>
<dbReference type="InterPro" id="IPR005176">
    <property type="entry name" value="PONY_dom"/>
</dbReference>
<dbReference type="GO" id="GO:0005634">
    <property type="term" value="C:nucleus"/>
    <property type="evidence" value="ECO:0007669"/>
    <property type="project" value="UniProtKB-SubCell"/>
</dbReference>
<dbReference type="Gene3D" id="1.10.238.10">
    <property type="entry name" value="EF-hand"/>
    <property type="match status" value="1"/>
</dbReference>
<keyword evidence="9" id="KW-0449">Lipoprotein</keyword>
<comment type="function">
    <text evidence="10">Neddylation of cullins play an essential role in the regulation of SCF-type complexes activity.</text>
</comment>
<feature type="region of interest" description="Disordered" evidence="11">
    <location>
        <begin position="374"/>
        <end position="436"/>
    </location>
</feature>
<comment type="subcellular location">
    <subcellularLocation>
        <location evidence="2">Cell membrane</location>
    </subcellularLocation>
    <subcellularLocation>
        <location evidence="3">Cytoplasm</location>
        <location evidence="3">Perinuclear region</location>
    </subcellularLocation>
    <subcellularLocation>
        <location evidence="1">Nucleus</location>
    </subcellularLocation>
</comment>